<protein>
    <recommendedName>
        <fullName evidence="4">Molecular chaperone DnaJ</fullName>
    </recommendedName>
</protein>
<evidence type="ECO:0000313" key="3">
    <source>
        <dbReference type="Proteomes" id="UP000034034"/>
    </source>
</evidence>
<dbReference type="HOGENOM" id="CLU_3189817_0_0_11"/>
<sequence>MGKHEKERPDCPVCGGEGEVPVSGDGSAGGKPDIVSCTVCGGSGKS</sequence>
<dbReference type="PATRIC" id="fig|408015.6.peg.3318"/>
<evidence type="ECO:0008006" key="4">
    <source>
        <dbReference type="Google" id="ProtNLM"/>
    </source>
</evidence>
<evidence type="ECO:0000256" key="1">
    <source>
        <dbReference type="SAM" id="MobiDB-lite"/>
    </source>
</evidence>
<evidence type="ECO:0000313" key="2">
    <source>
        <dbReference type="EMBL" id="AKG44662.1"/>
    </source>
</evidence>
<reference evidence="2" key="1">
    <citation type="submission" date="2019-08" db="EMBL/GenBank/DDBJ databases">
        <title>Complete genome sequence of a mangrove-derived Streptomyces xiamenensis.</title>
        <authorList>
            <person name="Xu J."/>
        </authorList>
    </citation>
    <scope>NUCLEOTIDE SEQUENCE</scope>
    <source>
        <strain evidence="2">318</strain>
    </source>
</reference>
<name>A0A0F7FVZ7_9ACTN</name>
<feature type="region of interest" description="Disordered" evidence="1">
    <location>
        <begin position="1"/>
        <end position="31"/>
    </location>
</feature>
<dbReference type="STRING" id="408015.SXIM_32780"/>
<proteinExistence type="predicted"/>
<dbReference type="EMBL" id="CP009922">
    <property type="protein sequence ID" value="AKG44662.1"/>
    <property type="molecule type" value="Genomic_DNA"/>
</dbReference>
<organism evidence="2 3">
    <name type="scientific">Streptomyces xiamenensis</name>
    <dbReference type="NCBI Taxonomy" id="408015"/>
    <lineage>
        <taxon>Bacteria</taxon>
        <taxon>Bacillati</taxon>
        <taxon>Actinomycetota</taxon>
        <taxon>Actinomycetes</taxon>
        <taxon>Kitasatosporales</taxon>
        <taxon>Streptomycetaceae</taxon>
        <taxon>Streptomyces</taxon>
    </lineage>
</organism>
<accession>A0A0F7FVZ7</accession>
<dbReference type="Proteomes" id="UP000034034">
    <property type="component" value="Chromosome"/>
</dbReference>
<feature type="compositionally biased region" description="Basic and acidic residues" evidence="1">
    <location>
        <begin position="1"/>
        <end position="10"/>
    </location>
</feature>
<gene>
    <name evidence="2" type="ORF">SXIM_32780</name>
</gene>
<keyword evidence="3" id="KW-1185">Reference proteome</keyword>
<dbReference type="KEGG" id="sxi:SXIM_32780"/>
<dbReference type="AlphaFoldDB" id="A0A0F7FVZ7"/>